<proteinExistence type="predicted"/>
<dbReference type="EMBL" id="JAHRIO010080070">
    <property type="protein sequence ID" value="MEQ2183920.1"/>
    <property type="molecule type" value="Genomic_DNA"/>
</dbReference>
<dbReference type="PANTHER" id="PTHR22878:SF70">
    <property type="entry name" value="DYNEIN HEAVY CHAIN 2, AXONEMAL"/>
    <property type="match status" value="1"/>
</dbReference>
<evidence type="ECO:0000259" key="1">
    <source>
        <dbReference type="Pfam" id="PF12774"/>
    </source>
</evidence>
<keyword evidence="3" id="KW-1185">Reference proteome</keyword>
<evidence type="ECO:0000313" key="3">
    <source>
        <dbReference type="Proteomes" id="UP001476798"/>
    </source>
</evidence>
<name>A0ABV0PKB2_9TELE</name>
<dbReference type="PANTHER" id="PTHR22878">
    <property type="entry name" value="DYNEIN HEAVY CHAIN 6, AXONEMAL-LIKE-RELATED"/>
    <property type="match status" value="1"/>
</dbReference>
<dbReference type="InterPro" id="IPR027417">
    <property type="entry name" value="P-loop_NTPase"/>
</dbReference>
<dbReference type="Gene3D" id="1.10.8.710">
    <property type="match status" value="1"/>
</dbReference>
<evidence type="ECO:0000313" key="2">
    <source>
        <dbReference type="EMBL" id="MEQ2183920.1"/>
    </source>
</evidence>
<dbReference type="Pfam" id="PF12774">
    <property type="entry name" value="AAA_6"/>
    <property type="match status" value="1"/>
</dbReference>
<accession>A0ABV0PKB2</accession>
<organism evidence="2 3">
    <name type="scientific">Goodea atripinnis</name>
    <dbReference type="NCBI Taxonomy" id="208336"/>
    <lineage>
        <taxon>Eukaryota</taxon>
        <taxon>Metazoa</taxon>
        <taxon>Chordata</taxon>
        <taxon>Craniata</taxon>
        <taxon>Vertebrata</taxon>
        <taxon>Euteleostomi</taxon>
        <taxon>Actinopterygii</taxon>
        <taxon>Neopterygii</taxon>
        <taxon>Teleostei</taxon>
        <taxon>Neoteleostei</taxon>
        <taxon>Acanthomorphata</taxon>
        <taxon>Ovalentaria</taxon>
        <taxon>Atherinomorphae</taxon>
        <taxon>Cyprinodontiformes</taxon>
        <taxon>Goodeidae</taxon>
        <taxon>Goodea</taxon>
    </lineage>
</organism>
<dbReference type="InterPro" id="IPR026983">
    <property type="entry name" value="DHC"/>
</dbReference>
<protein>
    <recommendedName>
        <fullName evidence="1">Dynein heavy chain hydrolytic ATP-binding dynein motor region domain-containing protein</fullName>
    </recommendedName>
</protein>
<dbReference type="Proteomes" id="UP001476798">
    <property type="component" value="Unassembled WGS sequence"/>
</dbReference>
<reference evidence="2 3" key="1">
    <citation type="submission" date="2021-06" db="EMBL/GenBank/DDBJ databases">
        <authorList>
            <person name="Palmer J.M."/>
        </authorList>
    </citation>
    <scope>NUCLEOTIDE SEQUENCE [LARGE SCALE GENOMIC DNA]</scope>
    <source>
        <strain evidence="2 3">GA_2019</strain>
        <tissue evidence="2">Muscle</tissue>
    </source>
</reference>
<feature type="domain" description="Dynein heavy chain hydrolytic ATP-binding dynein motor region" evidence="1">
    <location>
        <begin position="48"/>
        <end position="175"/>
    </location>
</feature>
<dbReference type="SUPFAM" id="SSF52540">
    <property type="entry name" value="P-loop containing nucleoside triphosphate hydrolases"/>
    <property type="match status" value="1"/>
</dbReference>
<sequence length="297" mass="33994">MYSSEGERVELIQHISTSGAKGAVEKWLIQVEDVMLRSVRDVIARSRLRAIEQKLEFFDFEGTMLKLNPNCFVSITMNPGYAGRSELPDNLKVLFRTVAMMVPNYALIAEISLYSYGFLNAKPLSVKIVMTYRLCSEQLSSQFHYDYGMRAVKAVLVAAGNLKLKYPNENEDILAAFAFSLVWSVGGACDADSREKFSEFLRVTVSGEIKECPIPETVGKWECPIDYNGLVYDYFYELVEEDMRNLLFGDYMNPELEDDERLYAEVPSIETFAEVVEACLEEYNQTHKNRMNLVIFR</sequence>
<comment type="caution">
    <text evidence="2">The sequence shown here is derived from an EMBL/GenBank/DDBJ whole genome shotgun (WGS) entry which is preliminary data.</text>
</comment>
<dbReference type="Gene3D" id="3.40.50.300">
    <property type="entry name" value="P-loop containing nucleotide triphosphate hydrolases"/>
    <property type="match status" value="1"/>
</dbReference>
<dbReference type="InterPro" id="IPR043157">
    <property type="entry name" value="Dynein_AAA1S"/>
</dbReference>
<dbReference type="InterPro" id="IPR035699">
    <property type="entry name" value="AAA_6"/>
</dbReference>
<gene>
    <name evidence="2" type="ORF">GOODEAATRI_002882</name>
</gene>